<organism evidence="3 4">
    <name type="scientific">Apolygus lucorum</name>
    <name type="common">Small green plant bug</name>
    <name type="synonym">Lygocoris lucorum</name>
    <dbReference type="NCBI Taxonomy" id="248454"/>
    <lineage>
        <taxon>Eukaryota</taxon>
        <taxon>Metazoa</taxon>
        <taxon>Ecdysozoa</taxon>
        <taxon>Arthropoda</taxon>
        <taxon>Hexapoda</taxon>
        <taxon>Insecta</taxon>
        <taxon>Pterygota</taxon>
        <taxon>Neoptera</taxon>
        <taxon>Paraneoptera</taxon>
        <taxon>Hemiptera</taxon>
        <taxon>Heteroptera</taxon>
        <taxon>Panheteroptera</taxon>
        <taxon>Cimicomorpha</taxon>
        <taxon>Miridae</taxon>
        <taxon>Mirini</taxon>
        <taxon>Apolygus</taxon>
    </lineage>
</organism>
<evidence type="ECO:0000313" key="3">
    <source>
        <dbReference type="EMBL" id="KAF6203172.1"/>
    </source>
</evidence>
<proteinExistence type="predicted"/>
<accession>A0A8S9X2G5</accession>
<gene>
    <name evidence="3" type="ORF">GE061_003589</name>
</gene>
<feature type="signal peptide" evidence="2">
    <location>
        <begin position="1"/>
        <end position="21"/>
    </location>
</feature>
<evidence type="ECO:0000313" key="4">
    <source>
        <dbReference type="Proteomes" id="UP000466442"/>
    </source>
</evidence>
<protein>
    <submittedName>
        <fullName evidence="3">Uncharacterized protein</fullName>
    </submittedName>
</protein>
<dbReference type="AlphaFoldDB" id="A0A8S9X2G5"/>
<reference evidence="3" key="1">
    <citation type="journal article" date="2021" name="Mol. Ecol. Resour.">
        <title>Apolygus lucorum genome provides insights into omnivorousness and mesophyll feeding.</title>
        <authorList>
            <person name="Liu Y."/>
            <person name="Liu H."/>
            <person name="Wang H."/>
            <person name="Huang T."/>
            <person name="Liu B."/>
            <person name="Yang B."/>
            <person name="Yin L."/>
            <person name="Li B."/>
            <person name="Zhang Y."/>
            <person name="Zhang S."/>
            <person name="Jiang F."/>
            <person name="Zhang X."/>
            <person name="Ren Y."/>
            <person name="Wang B."/>
            <person name="Wang S."/>
            <person name="Lu Y."/>
            <person name="Wu K."/>
            <person name="Fan W."/>
            <person name="Wang G."/>
        </authorList>
    </citation>
    <scope>NUCLEOTIDE SEQUENCE</scope>
    <source>
        <strain evidence="3">12Hb</strain>
    </source>
</reference>
<dbReference type="Proteomes" id="UP000466442">
    <property type="component" value="Unassembled WGS sequence"/>
</dbReference>
<evidence type="ECO:0000256" key="1">
    <source>
        <dbReference type="SAM" id="MobiDB-lite"/>
    </source>
</evidence>
<keyword evidence="2" id="KW-0732">Signal</keyword>
<comment type="caution">
    <text evidence="3">The sequence shown here is derived from an EMBL/GenBank/DDBJ whole genome shotgun (WGS) entry which is preliminary data.</text>
</comment>
<feature type="chain" id="PRO_5035775872" evidence="2">
    <location>
        <begin position="22"/>
        <end position="91"/>
    </location>
</feature>
<sequence>MALLAPLFFCFIIVVIPSAIGRSMILPGKSALEIDKPADVRASIPLKDIYVFGMTADGRCILLYPESEKSEPQGPPIIPISTRRPTLFKLR</sequence>
<dbReference type="EMBL" id="WIXP02000011">
    <property type="protein sequence ID" value="KAF6203172.1"/>
    <property type="molecule type" value="Genomic_DNA"/>
</dbReference>
<feature type="region of interest" description="Disordered" evidence="1">
    <location>
        <begin position="67"/>
        <end position="91"/>
    </location>
</feature>
<keyword evidence="4" id="KW-1185">Reference proteome</keyword>
<name>A0A8S9X2G5_APOLU</name>
<evidence type="ECO:0000256" key="2">
    <source>
        <dbReference type="SAM" id="SignalP"/>
    </source>
</evidence>